<comment type="cofactor">
    <cofactor evidence="1">
        <name>Cu(2+)</name>
        <dbReference type="ChEBI" id="CHEBI:29036"/>
    </cofactor>
</comment>
<feature type="signal peptide" evidence="16">
    <location>
        <begin position="1"/>
        <end position="23"/>
    </location>
</feature>
<feature type="domain" description="Auxiliary Activity family 9 catalytic" evidence="17">
    <location>
        <begin position="24"/>
        <end position="261"/>
    </location>
</feature>
<comment type="caution">
    <text evidence="18">The sequence shown here is derived from an EMBL/GenBank/DDBJ whole genome shotgun (WGS) entry which is preliminary data.</text>
</comment>
<dbReference type="GO" id="GO:0046872">
    <property type="term" value="F:metal ion binding"/>
    <property type="evidence" value="ECO:0007669"/>
    <property type="project" value="UniProtKB-KW"/>
</dbReference>
<keyword evidence="11" id="KW-0119">Carbohydrate metabolism</keyword>
<evidence type="ECO:0000256" key="14">
    <source>
        <dbReference type="ARBA" id="ARBA00045077"/>
    </source>
</evidence>
<comment type="subcellular location">
    <subcellularLocation>
        <location evidence="2">Secreted</location>
    </subcellularLocation>
</comment>
<evidence type="ECO:0000256" key="1">
    <source>
        <dbReference type="ARBA" id="ARBA00001973"/>
    </source>
</evidence>
<name>A0AAE0N3F8_9PEZI</name>
<evidence type="ECO:0000256" key="13">
    <source>
        <dbReference type="ARBA" id="ARBA00044502"/>
    </source>
</evidence>
<evidence type="ECO:0000259" key="17">
    <source>
        <dbReference type="Pfam" id="PF03443"/>
    </source>
</evidence>
<evidence type="ECO:0000256" key="16">
    <source>
        <dbReference type="SAM" id="SignalP"/>
    </source>
</evidence>
<reference evidence="18" key="2">
    <citation type="submission" date="2023-06" db="EMBL/GenBank/DDBJ databases">
        <authorList>
            <consortium name="Lawrence Berkeley National Laboratory"/>
            <person name="Haridas S."/>
            <person name="Hensen N."/>
            <person name="Bonometti L."/>
            <person name="Westerberg I."/>
            <person name="Brannstrom I.O."/>
            <person name="Guillou S."/>
            <person name="Cros-Aarteil S."/>
            <person name="Calhoun S."/>
            <person name="Kuo A."/>
            <person name="Mondo S."/>
            <person name="Pangilinan J."/>
            <person name="Riley R."/>
            <person name="Labutti K."/>
            <person name="Andreopoulos B."/>
            <person name="Lipzen A."/>
            <person name="Chen C."/>
            <person name="Yanf M."/>
            <person name="Daum C."/>
            <person name="Ng V."/>
            <person name="Clum A."/>
            <person name="Steindorff A."/>
            <person name="Ohm R."/>
            <person name="Martin F."/>
            <person name="Silar P."/>
            <person name="Natvig D."/>
            <person name="Lalanne C."/>
            <person name="Gautier V."/>
            <person name="Ament-Velasquez S.L."/>
            <person name="Kruys A."/>
            <person name="Hutchinson M.I."/>
            <person name="Powell A.J."/>
            <person name="Barry K."/>
            <person name="Miller A.N."/>
            <person name="Grigoriev I.V."/>
            <person name="Debuchy R."/>
            <person name="Gladieux P."/>
            <person name="Thoren M.H."/>
            <person name="Johannesson H."/>
        </authorList>
    </citation>
    <scope>NUCLEOTIDE SEQUENCE</scope>
    <source>
        <strain evidence="18">CBS 958.72</strain>
    </source>
</reference>
<feature type="chain" id="PRO_5042098336" description="lytic cellulose monooxygenase (C4-dehydrogenating)" evidence="16">
    <location>
        <begin position="24"/>
        <end position="316"/>
    </location>
</feature>
<keyword evidence="4" id="KW-0479">Metal-binding</keyword>
<evidence type="ECO:0000256" key="6">
    <source>
        <dbReference type="ARBA" id="ARBA00023001"/>
    </source>
</evidence>
<organism evidence="18 19">
    <name type="scientific">Lasiosphaeria ovina</name>
    <dbReference type="NCBI Taxonomy" id="92902"/>
    <lineage>
        <taxon>Eukaryota</taxon>
        <taxon>Fungi</taxon>
        <taxon>Dikarya</taxon>
        <taxon>Ascomycota</taxon>
        <taxon>Pezizomycotina</taxon>
        <taxon>Sordariomycetes</taxon>
        <taxon>Sordariomycetidae</taxon>
        <taxon>Sordariales</taxon>
        <taxon>Lasiosphaeriaceae</taxon>
        <taxon>Lasiosphaeria</taxon>
    </lineage>
</organism>
<keyword evidence="3" id="KW-0964">Secreted</keyword>
<evidence type="ECO:0000313" key="18">
    <source>
        <dbReference type="EMBL" id="KAK3369357.1"/>
    </source>
</evidence>
<evidence type="ECO:0000256" key="7">
    <source>
        <dbReference type="ARBA" id="ARBA00023002"/>
    </source>
</evidence>
<keyword evidence="5 16" id="KW-0732">Signal</keyword>
<dbReference type="AlphaFoldDB" id="A0AAE0N3F8"/>
<proteinExistence type="inferred from homology"/>
<evidence type="ECO:0000256" key="11">
    <source>
        <dbReference type="ARBA" id="ARBA00023277"/>
    </source>
</evidence>
<gene>
    <name evidence="18" type="ORF">B0T24DRAFT_681377</name>
</gene>
<dbReference type="InterPro" id="IPR049892">
    <property type="entry name" value="AA9"/>
</dbReference>
<dbReference type="CDD" id="cd21175">
    <property type="entry name" value="LPMO_AA9"/>
    <property type="match status" value="1"/>
</dbReference>
<evidence type="ECO:0000256" key="15">
    <source>
        <dbReference type="ARBA" id="ARBA00047174"/>
    </source>
</evidence>
<dbReference type="GO" id="GO:0030245">
    <property type="term" value="P:cellulose catabolic process"/>
    <property type="evidence" value="ECO:0007669"/>
    <property type="project" value="UniProtKB-KW"/>
</dbReference>
<evidence type="ECO:0000256" key="8">
    <source>
        <dbReference type="ARBA" id="ARBA00023008"/>
    </source>
</evidence>
<dbReference type="EMBL" id="JAULSN010000006">
    <property type="protein sequence ID" value="KAK3369357.1"/>
    <property type="molecule type" value="Genomic_DNA"/>
</dbReference>
<dbReference type="GO" id="GO:0004497">
    <property type="term" value="F:monooxygenase activity"/>
    <property type="evidence" value="ECO:0007669"/>
    <property type="project" value="UniProtKB-KW"/>
</dbReference>
<keyword evidence="6" id="KW-0136">Cellulose degradation</keyword>
<evidence type="ECO:0000256" key="3">
    <source>
        <dbReference type="ARBA" id="ARBA00022525"/>
    </source>
</evidence>
<evidence type="ECO:0000313" key="19">
    <source>
        <dbReference type="Proteomes" id="UP001287356"/>
    </source>
</evidence>
<dbReference type="Proteomes" id="UP001287356">
    <property type="component" value="Unassembled WGS sequence"/>
</dbReference>
<evidence type="ECO:0000256" key="4">
    <source>
        <dbReference type="ARBA" id="ARBA00022723"/>
    </source>
</evidence>
<dbReference type="EC" id="1.14.99.56" evidence="15"/>
<evidence type="ECO:0000256" key="5">
    <source>
        <dbReference type="ARBA" id="ARBA00022729"/>
    </source>
</evidence>
<dbReference type="InterPro" id="IPR005103">
    <property type="entry name" value="AA9_LPMO"/>
</dbReference>
<protein>
    <recommendedName>
        <fullName evidence="15">lytic cellulose monooxygenase (C4-dehydrogenating)</fullName>
        <ecNumber evidence="15">1.14.99.56</ecNumber>
    </recommendedName>
</protein>
<keyword evidence="12" id="KW-0624">Polysaccharide degradation</keyword>
<dbReference type="PANTHER" id="PTHR33353">
    <property type="entry name" value="PUTATIVE (AFU_ORTHOLOGUE AFUA_1G12560)-RELATED"/>
    <property type="match status" value="1"/>
</dbReference>
<reference evidence="18" key="1">
    <citation type="journal article" date="2023" name="Mol. Phylogenet. Evol.">
        <title>Genome-scale phylogeny and comparative genomics of the fungal order Sordariales.</title>
        <authorList>
            <person name="Hensen N."/>
            <person name="Bonometti L."/>
            <person name="Westerberg I."/>
            <person name="Brannstrom I.O."/>
            <person name="Guillou S."/>
            <person name="Cros-Aarteil S."/>
            <person name="Calhoun S."/>
            <person name="Haridas S."/>
            <person name="Kuo A."/>
            <person name="Mondo S."/>
            <person name="Pangilinan J."/>
            <person name="Riley R."/>
            <person name="LaButti K."/>
            <person name="Andreopoulos B."/>
            <person name="Lipzen A."/>
            <person name="Chen C."/>
            <person name="Yan M."/>
            <person name="Daum C."/>
            <person name="Ng V."/>
            <person name="Clum A."/>
            <person name="Steindorff A."/>
            <person name="Ohm R.A."/>
            <person name="Martin F."/>
            <person name="Silar P."/>
            <person name="Natvig D.O."/>
            <person name="Lalanne C."/>
            <person name="Gautier V."/>
            <person name="Ament-Velasquez S.L."/>
            <person name="Kruys A."/>
            <person name="Hutchinson M.I."/>
            <person name="Powell A.J."/>
            <person name="Barry K."/>
            <person name="Miller A.N."/>
            <person name="Grigoriev I.V."/>
            <person name="Debuchy R."/>
            <person name="Gladieux P."/>
            <person name="Hiltunen Thoren M."/>
            <person name="Johannesson H."/>
        </authorList>
    </citation>
    <scope>NUCLEOTIDE SEQUENCE</scope>
    <source>
        <strain evidence="18">CBS 958.72</strain>
    </source>
</reference>
<evidence type="ECO:0000256" key="2">
    <source>
        <dbReference type="ARBA" id="ARBA00004613"/>
    </source>
</evidence>
<keyword evidence="19" id="KW-1185">Reference proteome</keyword>
<comment type="catalytic activity">
    <reaction evidence="14">
        <text>[(1-&gt;4)-beta-D-glucosyl]n+m + reduced acceptor + O2 = 4-dehydro-beta-D-glucosyl-[(1-&gt;4)-beta-D-glucosyl]n-1 + [(1-&gt;4)-beta-D-glucosyl]m + acceptor + H2O.</text>
        <dbReference type="EC" id="1.14.99.56"/>
    </reaction>
</comment>
<dbReference type="Gene3D" id="2.70.50.70">
    <property type="match status" value="1"/>
</dbReference>
<dbReference type="GO" id="GO:0016787">
    <property type="term" value="F:hydrolase activity"/>
    <property type="evidence" value="ECO:0007669"/>
    <property type="project" value="UniProtKB-KW"/>
</dbReference>
<dbReference type="PANTHER" id="PTHR33353:SF36">
    <property type="entry name" value="ENDO-BETA-1,4-GLUCANASE D"/>
    <property type="match status" value="1"/>
</dbReference>
<dbReference type="GO" id="GO:0005576">
    <property type="term" value="C:extracellular region"/>
    <property type="evidence" value="ECO:0007669"/>
    <property type="project" value="UniProtKB-SubCell"/>
</dbReference>
<sequence>MRPTTRLRACALSISLLIPSALSHSLLVGVVISGKNYHGYDPRPGAVNFADRVGWLTTAADQGFVSPAGYDTPDIVCHRGGTPPPAHAPVRSGDRIKVQWNGWPEGHRGPVLSYLAPCDAATTAAAGDGCASVNKTRLAWTKIDEGAPGLFLPDTPPPGDWASNHLATNNNSWEVGLPLGLAPGPYVLRHEIIALHYAAQPGGAQNYPLCVNLWVEGPAALDNSKTTQPFDLAAGIPAMRMYKATDPGILINISQPLTKSYVIPGPPVGANANPVPVLSQAAPGYTAQGAPVVVTQGSVTVPYSPAVQTEAPVPAR</sequence>
<keyword evidence="9" id="KW-0503">Monooxygenase</keyword>
<evidence type="ECO:0000256" key="12">
    <source>
        <dbReference type="ARBA" id="ARBA00023326"/>
    </source>
</evidence>
<keyword evidence="8" id="KW-0186">Copper</keyword>
<comment type="similarity">
    <text evidence="13">Belongs to the polysaccharide monooxygenase AA9 family.</text>
</comment>
<evidence type="ECO:0000256" key="9">
    <source>
        <dbReference type="ARBA" id="ARBA00023033"/>
    </source>
</evidence>
<dbReference type="Pfam" id="PF03443">
    <property type="entry name" value="AA9"/>
    <property type="match status" value="1"/>
</dbReference>
<keyword evidence="18" id="KW-0378">Hydrolase</keyword>
<evidence type="ECO:0000256" key="10">
    <source>
        <dbReference type="ARBA" id="ARBA00023157"/>
    </source>
</evidence>
<keyword evidence="10" id="KW-1015">Disulfide bond</keyword>
<keyword evidence="7" id="KW-0560">Oxidoreductase</keyword>
<accession>A0AAE0N3F8</accession>